<evidence type="ECO:0000313" key="3">
    <source>
        <dbReference type="Proteomes" id="UP001221757"/>
    </source>
</evidence>
<gene>
    <name evidence="2" type="ORF">B0H17DRAFT_1200420</name>
</gene>
<sequence length="203" mass="21957">MLPRPQQSYTCYGSFFINFAIPNVLTSTSSAWPGPFSVITTALVALINQAFQSWRISVLTNSNILGGTLLVAALAACGIALATAIQTSLLSESSLAEVAALQPTIEASLALHCSTIAHLTPREVIFIVKFSKSKISGIRTDKVLNRLIRTMIQSGFFTAYTKCVQTMMEHLIRSEQLRNILAHGANPSLSQFSLGRSKTPVAR</sequence>
<keyword evidence="1" id="KW-0812">Transmembrane</keyword>
<proteinExistence type="predicted"/>
<dbReference type="EMBL" id="JARKIE010000051">
    <property type="protein sequence ID" value="KAJ7692600.1"/>
    <property type="molecule type" value="Genomic_DNA"/>
</dbReference>
<comment type="caution">
    <text evidence="2">The sequence shown here is derived from an EMBL/GenBank/DDBJ whole genome shotgun (WGS) entry which is preliminary data.</text>
</comment>
<evidence type="ECO:0000313" key="2">
    <source>
        <dbReference type="EMBL" id="KAJ7692600.1"/>
    </source>
</evidence>
<keyword evidence="1" id="KW-1133">Transmembrane helix</keyword>
<protein>
    <submittedName>
        <fullName evidence="2">Uncharacterized protein</fullName>
    </submittedName>
</protein>
<feature type="transmembrane region" description="Helical" evidence="1">
    <location>
        <begin position="63"/>
        <end position="85"/>
    </location>
</feature>
<keyword evidence="1" id="KW-0472">Membrane</keyword>
<evidence type="ECO:0000256" key="1">
    <source>
        <dbReference type="SAM" id="Phobius"/>
    </source>
</evidence>
<keyword evidence="3" id="KW-1185">Reference proteome</keyword>
<reference evidence="2" key="1">
    <citation type="submission" date="2023-03" db="EMBL/GenBank/DDBJ databases">
        <title>Massive genome expansion in bonnet fungi (Mycena s.s.) driven by repeated elements and novel gene families across ecological guilds.</title>
        <authorList>
            <consortium name="Lawrence Berkeley National Laboratory"/>
            <person name="Harder C.B."/>
            <person name="Miyauchi S."/>
            <person name="Viragh M."/>
            <person name="Kuo A."/>
            <person name="Thoen E."/>
            <person name="Andreopoulos B."/>
            <person name="Lu D."/>
            <person name="Skrede I."/>
            <person name="Drula E."/>
            <person name="Henrissat B."/>
            <person name="Morin E."/>
            <person name="Kohler A."/>
            <person name="Barry K."/>
            <person name="LaButti K."/>
            <person name="Morin E."/>
            <person name="Salamov A."/>
            <person name="Lipzen A."/>
            <person name="Mereny Z."/>
            <person name="Hegedus B."/>
            <person name="Baldrian P."/>
            <person name="Stursova M."/>
            <person name="Weitz H."/>
            <person name="Taylor A."/>
            <person name="Grigoriev I.V."/>
            <person name="Nagy L.G."/>
            <person name="Martin F."/>
            <person name="Kauserud H."/>
        </authorList>
    </citation>
    <scope>NUCLEOTIDE SEQUENCE</scope>
    <source>
        <strain evidence="2">CBHHK067</strain>
    </source>
</reference>
<name>A0AAD7DKY4_MYCRO</name>
<organism evidence="2 3">
    <name type="scientific">Mycena rosella</name>
    <name type="common">Pink bonnet</name>
    <name type="synonym">Agaricus rosellus</name>
    <dbReference type="NCBI Taxonomy" id="1033263"/>
    <lineage>
        <taxon>Eukaryota</taxon>
        <taxon>Fungi</taxon>
        <taxon>Dikarya</taxon>
        <taxon>Basidiomycota</taxon>
        <taxon>Agaricomycotina</taxon>
        <taxon>Agaricomycetes</taxon>
        <taxon>Agaricomycetidae</taxon>
        <taxon>Agaricales</taxon>
        <taxon>Marasmiineae</taxon>
        <taxon>Mycenaceae</taxon>
        <taxon>Mycena</taxon>
    </lineage>
</organism>
<dbReference type="AlphaFoldDB" id="A0AAD7DKY4"/>
<accession>A0AAD7DKY4</accession>
<feature type="transmembrane region" description="Helical" evidence="1">
    <location>
        <begin position="32"/>
        <end position="51"/>
    </location>
</feature>
<dbReference type="Proteomes" id="UP001221757">
    <property type="component" value="Unassembled WGS sequence"/>
</dbReference>